<dbReference type="PROSITE" id="PS00137">
    <property type="entry name" value="SUBTILASE_HIS"/>
    <property type="match status" value="1"/>
</dbReference>
<dbReference type="PROSITE" id="PS51892">
    <property type="entry name" value="SUBTILASE"/>
    <property type="match status" value="1"/>
</dbReference>
<dbReference type="RefSeq" id="WP_233452521.1">
    <property type="nucleotide sequence ID" value="NZ_BMSU01000004.1"/>
</dbReference>
<keyword evidence="8" id="KW-0865">Zymogen</keyword>
<dbReference type="Pfam" id="PF00082">
    <property type="entry name" value="Peptidase_S8"/>
    <property type="match status" value="1"/>
</dbReference>
<dbReference type="EC" id="3.4.21.-" evidence="12"/>
<evidence type="ECO:0000256" key="3">
    <source>
        <dbReference type="ARBA" id="ARBA00022525"/>
    </source>
</evidence>
<dbReference type="InterPro" id="IPR023828">
    <property type="entry name" value="Peptidase_S8_Ser-AS"/>
</dbReference>
<name>A0AA40SH02_9ACTN</name>
<comment type="similarity">
    <text evidence="2 9">Belongs to the peptidase S8 family.</text>
</comment>
<evidence type="ECO:0000256" key="2">
    <source>
        <dbReference type="ARBA" id="ARBA00011073"/>
    </source>
</evidence>
<dbReference type="PRINTS" id="PR00723">
    <property type="entry name" value="SUBTILISIN"/>
</dbReference>
<dbReference type="Gene3D" id="3.40.50.200">
    <property type="entry name" value="Peptidase S8/S53 domain"/>
    <property type="match status" value="1"/>
</dbReference>
<keyword evidence="5 10" id="KW-0732">Signal</keyword>
<dbReference type="InterPro" id="IPR008979">
    <property type="entry name" value="Galactose-bd-like_sf"/>
</dbReference>
<keyword evidence="6 9" id="KW-0378">Hydrolase</keyword>
<dbReference type="CDD" id="cd07496">
    <property type="entry name" value="Peptidases_S8_13"/>
    <property type="match status" value="1"/>
</dbReference>
<feature type="active site" description="Charge relay system" evidence="9">
    <location>
        <position position="234"/>
    </location>
</feature>
<evidence type="ECO:0000313" key="12">
    <source>
        <dbReference type="EMBL" id="MBA8946243.1"/>
    </source>
</evidence>
<evidence type="ECO:0000256" key="8">
    <source>
        <dbReference type="ARBA" id="ARBA00023145"/>
    </source>
</evidence>
<dbReference type="GO" id="GO:0006508">
    <property type="term" value="P:proteolysis"/>
    <property type="evidence" value="ECO:0007669"/>
    <property type="project" value="UniProtKB-KW"/>
</dbReference>
<dbReference type="Pfam" id="PF01483">
    <property type="entry name" value="P_proprotein"/>
    <property type="match status" value="1"/>
</dbReference>
<dbReference type="SUPFAM" id="SSF52743">
    <property type="entry name" value="Subtilisin-like"/>
    <property type="match status" value="1"/>
</dbReference>
<dbReference type="Gene3D" id="2.60.120.260">
    <property type="entry name" value="Galactose-binding domain-like"/>
    <property type="match status" value="1"/>
</dbReference>
<gene>
    <name evidence="12" type="ORF">FHS33_004695</name>
</gene>
<evidence type="ECO:0000256" key="5">
    <source>
        <dbReference type="ARBA" id="ARBA00022729"/>
    </source>
</evidence>
<reference evidence="12 13" key="1">
    <citation type="submission" date="2020-08" db="EMBL/GenBank/DDBJ databases">
        <title>Genomic Encyclopedia of Type Strains, Phase III (KMG-III): the genomes of soil and plant-associated and newly described type strains.</title>
        <authorList>
            <person name="Whitman W."/>
        </authorList>
    </citation>
    <scope>NUCLEOTIDE SEQUENCE [LARGE SCALE GENOMIC DNA]</scope>
    <source>
        <strain evidence="12 13">CECT 3271</strain>
    </source>
</reference>
<comment type="caution">
    <text evidence="12">The sequence shown here is derived from an EMBL/GenBank/DDBJ whole genome shotgun (WGS) entry which is preliminary data.</text>
</comment>
<keyword evidence="4 9" id="KW-0645">Protease</keyword>
<dbReference type="InterPro" id="IPR022398">
    <property type="entry name" value="Peptidase_S8_His-AS"/>
</dbReference>
<evidence type="ECO:0000256" key="9">
    <source>
        <dbReference type="PROSITE-ProRule" id="PRU01240"/>
    </source>
</evidence>
<feature type="active site" description="Charge relay system" evidence="9">
    <location>
        <position position="174"/>
    </location>
</feature>
<dbReference type="InterPro" id="IPR000209">
    <property type="entry name" value="Peptidase_S8/S53_dom"/>
</dbReference>
<evidence type="ECO:0000256" key="6">
    <source>
        <dbReference type="ARBA" id="ARBA00022801"/>
    </source>
</evidence>
<feature type="active site" description="Charge relay system" evidence="9">
    <location>
        <position position="414"/>
    </location>
</feature>
<accession>A0AA40SH02</accession>
<dbReference type="InterPro" id="IPR050131">
    <property type="entry name" value="Peptidase_S8_subtilisin-like"/>
</dbReference>
<evidence type="ECO:0000256" key="7">
    <source>
        <dbReference type="ARBA" id="ARBA00022825"/>
    </source>
</evidence>
<evidence type="ECO:0000259" key="11">
    <source>
        <dbReference type="PROSITE" id="PS51829"/>
    </source>
</evidence>
<dbReference type="PROSITE" id="PS00138">
    <property type="entry name" value="SUBTILASE_SER"/>
    <property type="match status" value="1"/>
</dbReference>
<dbReference type="Proteomes" id="UP000530412">
    <property type="component" value="Unassembled WGS sequence"/>
</dbReference>
<keyword evidence="7 9" id="KW-0720">Serine protease</keyword>
<dbReference type="FunFam" id="3.40.50.200:FF:000022">
    <property type="entry name" value="Extracellular protease"/>
    <property type="match status" value="1"/>
</dbReference>
<feature type="signal peptide" evidence="10">
    <location>
        <begin position="1"/>
        <end position="26"/>
    </location>
</feature>
<feature type="chain" id="PRO_5041393945" evidence="10">
    <location>
        <begin position="27"/>
        <end position="596"/>
    </location>
</feature>
<protein>
    <submittedName>
        <fullName evidence="12">Serine protease</fullName>
        <ecNumber evidence="12">3.4.21.-</ecNumber>
    </submittedName>
</protein>
<dbReference type="InterPro" id="IPR034176">
    <property type="entry name" value="Peptidases_S8_13"/>
</dbReference>
<dbReference type="PROSITE" id="PS51829">
    <property type="entry name" value="P_HOMO_B"/>
    <property type="match status" value="1"/>
</dbReference>
<dbReference type="InterPro" id="IPR002884">
    <property type="entry name" value="P_dom"/>
</dbReference>
<evidence type="ECO:0000256" key="4">
    <source>
        <dbReference type="ARBA" id="ARBA00022670"/>
    </source>
</evidence>
<sequence>MNGSRRLRISLLAVTTAALLGSGLTAAVAAPAAQPAPATPKAADDAPVERLIVGYEKKAAEARSDAEARKDARAKGVRAGESLAFERRLGTGAALVDLGDELKGGSLQDVIDTFEADADVAYVARDTRMYAMSGPDDTYYSSQWDLFEATAGMNVENAWTGGASGQGVTVAVIDTGHVPHSDLDANVVAGYDFISDAWSARDGGGRDGNPRDEGDWTLENECYSGSRASNSSWHGTHVAGTVAAVAGNGKGVAGVAFDASVQPVRVLGRCGGSTADIADAIVWASGGSVPGVPSNPTPADVINLSLGGSGSCQTVTQDAINGAVSRGTTVVVAAGNSNTDASGFTPANCGNVVTVAAGDREGNRASYSNYGSIVDITAPGGETAAGSANGILSTLNSSTTTPGSETYRAYQGTSMAAPHIAGLAALMHEKDPALTPSAVEAALKNNARALPGSCSGGCGHGLADAARTLDALGGGGTDPGGQVFTNSENWNIPDADGRYVYSNIAVSGISGHAPSDLKVSVDIKHTYRGDLKVQLFAPDGTSWTLKNTSSSDSADHVVALYTVNASSVPASGTWQLRVTDVYSGDTGYIDSWSLTF</sequence>
<proteinExistence type="inferred from homology"/>
<evidence type="ECO:0000256" key="10">
    <source>
        <dbReference type="SAM" id="SignalP"/>
    </source>
</evidence>
<keyword evidence="3" id="KW-0964">Secreted</keyword>
<dbReference type="GO" id="GO:0005576">
    <property type="term" value="C:extracellular region"/>
    <property type="evidence" value="ECO:0007669"/>
    <property type="project" value="UniProtKB-SubCell"/>
</dbReference>
<dbReference type="GO" id="GO:0004252">
    <property type="term" value="F:serine-type endopeptidase activity"/>
    <property type="evidence" value="ECO:0007669"/>
    <property type="project" value="UniProtKB-UniRule"/>
</dbReference>
<dbReference type="InterPro" id="IPR015500">
    <property type="entry name" value="Peptidase_S8_subtilisin-rel"/>
</dbReference>
<dbReference type="EMBL" id="JACJIE010000012">
    <property type="protein sequence ID" value="MBA8946243.1"/>
    <property type="molecule type" value="Genomic_DNA"/>
</dbReference>
<dbReference type="SUPFAM" id="SSF49785">
    <property type="entry name" value="Galactose-binding domain-like"/>
    <property type="match status" value="1"/>
</dbReference>
<organism evidence="12 13">
    <name type="scientific">Streptomyces calvus</name>
    <dbReference type="NCBI Taxonomy" id="67282"/>
    <lineage>
        <taxon>Bacteria</taxon>
        <taxon>Bacillati</taxon>
        <taxon>Actinomycetota</taxon>
        <taxon>Actinomycetes</taxon>
        <taxon>Kitasatosporales</taxon>
        <taxon>Streptomycetaceae</taxon>
        <taxon>Streptomyces</taxon>
    </lineage>
</organism>
<evidence type="ECO:0000313" key="13">
    <source>
        <dbReference type="Proteomes" id="UP000530412"/>
    </source>
</evidence>
<dbReference type="PANTHER" id="PTHR43806">
    <property type="entry name" value="PEPTIDASE S8"/>
    <property type="match status" value="1"/>
</dbReference>
<dbReference type="InterPro" id="IPR036852">
    <property type="entry name" value="Peptidase_S8/S53_dom_sf"/>
</dbReference>
<comment type="subcellular location">
    <subcellularLocation>
        <location evidence="1">Secreted</location>
    </subcellularLocation>
</comment>
<dbReference type="AlphaFoldDB" id="A0AA40SH02"/>
<evidence type="ECO:0000256" key="1">
    <source>
        <dbReference type="ARBA" id="ARBA00004613"/>
    </source>
</evidence>
<dbReference type="PANTHER" id="PTHR43806:SF11">
    <property type="entry name" value="CEREVISIN-RELATED"/>
    <property type="match status" value="1"/>
</dbReference>
<feature type="domain" description="P/Homo B" evidence="11">
    <location>
        <begin position="477"/>
        <end position="596"/>
    </location>
</feature>